<sequence>MDNVSVLTLFILSGLNYTVQHRIVLFALTVLCYSVIWIVNVVLIITIIVDRKLHEPMYIFLCNLCINGLYGTVGFYPKFLVDLLSPSHVISYAGCLLQSFVIHSSSGSELSILAVMAYDRYVALCQPLMYHSVMTAQRISLLVAFSWLLPLFCMFNNTMTIFQTKLCGSHIPKLYCSNALLGKLACSPSVANTSIAYFNIAIYHVHFFFLIWSYMYLVKTCMKSKDSRKKFTQTCVPHLVSLFNFGFAVLFDLMYTRFALGRSPQSLQNFIAIEFLLIPPIVNPLVYGLKLTKIRNRIFFFFQEQKESVLTA</sequence>
<name>A0A3B4UFU0_SERDU</name>
<feature type="transmembrane region" description="Helical" evidence="13">
    <location>
        <begin position="239"/>
        <end position="258"/>
    </location>
</feature>
<dbReference type="PANTHER" id="PTHR26451:SF871">
    <property type="entry name" value="ODORANT RECEPTOR-RELATED"/>
    <property type="match status" value="1"/>
</dbReference>
<keyword evidence="12" id="KW-0807">Transducer</keyword>
<dbReference type="GO" id="GO:0004984">
    <property type="term" value="F:olfactory receptor activity"/>
    <property type="evidence" value="ECO:0007669"/>
    <property type="project" value="InterPro"/>
</dbReference>
<keyword evidence="2" id="KW-1003">Cell membrane</keyword>
<reference evidence="15" key="1">
    <citation type="submission" date="2025-08" db="UniProtKB">
        <authorList>
            <consortium name="Ensembl"/>
        </authorList>
    </citation>
    <scope>IDENTIFICATION</scope>
</reference>
<evidence type="ECO:0000313" key="15">
    <source>
        <dbReference type="Ensembl" id="ENSSDUP00000017519.1"/>
    </source>
</evidence>
<dbReference type="RefSeq" id="XP_022597046.1">
    <property type="nucleotide sequence ID" value="XM_022741325.1"/>
</dbReference>
<keyword evidence="3" id="KW-0716">Sensory transduction</keyword>
<keyword evidence="8 13" id="KW-0472">Membrane</keyword>
<feature type="transmembrane region" description="Helical" evidence="13">
    <location>
        <begin position="56"/>
        <end position="76"/>
    </location>
</feature>
<feature type="transmembrane region" description="Helical" evidence="13">
    <location>
        <begin position="197"/>
        <end position="218"/>
    </location>
</feature>
<dbReference type="InterPro" id="IPR000276">
    <property type="entry name" value="GPCR_Rhodpsn"/>
</dbReference>
<evidence type="ECO:0000259" key="14">
    <source>
        <dbReference type="PROSITE" id="PS50262"/>
    </source>
</evidence>
<dbReference type="GO" id="GO:0005886">
    <property type="term" value="C:plasma membrane"/>
    <property type="evidence" value="ECO:0007669"/>
    <property type="project" value="UniProtKB-SubCell"/>
</dbReference>
<evidence type="ECO:0000256" key="3">
    <source>
        <dbReference type="ARBA" id="ARBA00022606"/>
    </source>
</evidence>
<dbReference type="KEGG" id="sdu:111218850"/>
<keyword evidence="5" id="KW-0552">Olfaction</keyword>
<feature type="transmembrane region" description="Helical" evidence="13">
    <location>
        <begin position="96"/>
        <end position="118"/>
    </location>
</feature>
<dbReference type="Proteomes" id="UP000261420">
    <property type="component" value="Unplaced"/>
</dbReference>
<keyword evidence="4 13" id="KW-0812">Transmembrane</keyword>
<dbReference type="GO" id="GO:0004930">
    <property type="term" value="F:G protein-coupled receptor activity"/>
    <property type="evidence" value="ECO:0007669"/>
    <property type="project" value="UniProtKB-KW"/>
</dbReference>
<evidence type="ECO:0000256" key="1">
    <source>
        <dbReference type="ARBA" id="ARBA00004651"/>
    </source>
</evidence>
<evidence type="ECO:0000256" key="12">
    <source>
        <dbReference type="ARBA" id="ARBA00023224"/>
    </source>
</evidence>
<dbReference type="GeneID" id="111218850"/>
<evidence type="ECO:0000256" key="2">
    <source>
        <dbReference type="ARBA" id="ARBA00022475"/>
    </source>
</evidence>
<dbReference type="InterPro" id="IPR000725">
    <property type="entry name" value="Olfact_rcpt"/>
</dbReference>
<dbReference type="PANTHER" id="PTHR26451">
    <property type="entry name" value="G_PROTEIN_RECEP_F1_2 DOMAIN-CONTAINING PROTEIN"/>
    <property type="match status" value="1"/>
</dbReference>
<evidence type="ECO:0000256" key="4">
    <source>
        <dbReference type="ARBA" id="ARBA00022692"/>
    </source>
</evidence>
<evidence type="ECO:0000256" key="7">
    <source>
        <dbReference type="ARBA" id="ARBA00023040"/>
    </source>
</evidence>
<evidence type="ECO:0000256" key="11">
    <source>
        <dbReference type="ARBA" id="ARBA00023180"/>
    </source>
</evidence>
<evidence type="ECO:0000313" key="16">
    <source>
        <dbReference type="Proteomes" id="UP000261420"/>
    </source>
</evidence>
<protein>
    <submittedName>
        <fullName evidence="15">Olfactory receptor 6N2-like</fullName>
    </submittedName>
</protein>
<keyword evidence="9" id="KW-1015">Disulfide bond</keyword>
<feature type="transmembrane region" description="Helical" evidence="13">
    <location>
        <begin position="139"/>
        <end position="162"/>
    </location>
</feature>
<keyword evidence="10" id="KW-0675">Receptor</keyword>
<accession>A0A3B4UFU0</accession>
<dbReference type="Gene3D" id="1.20.1070.10">
    <property type="entry name" value="Rhodopsin 7-helix transmembrane proteins"/>
    <property type="match status" value="1"/>
</dbReference>
<evidence type="ECO:0000256" key="9">
    <source>
        <dbReference type="ARBA" id="ARBA00023157"/>
    </source>
</evidence>
<evidence type="ECO:0000256" key="8">
    <source>
        <dbReference type="ARBA" id="ARBA00023136"/>
    </source>
</evidence>
<dbReference type="PRINTS" id="PR00245">
    <property type="entry name" value="OLFACTORYR"/>
</dbReference>
<dbReference type="AlphaFoldDB" id="A0A3B4UFU0"/>
<dbReference type="SUPFAM" id="SSF81321">
    <property type="entry name" value="Family A G protein-coupled receptor-like"/>
    <property type="match status" value="1"/>
</dbReference>
<dbReference type="Ensembl" id="ENSSDUT00000017840.1">
    <property type="protein sequence ID" value="ENSSDUP00000017519.1"/>
    <property type="gene ID" value="ENSSDUG00000012808.1"/>
</dbReference>
<evidence type="ECO:0000256" key="6">
    <source>
        <dbReference type="ARBA" id="ARBA00022989"/>
    </source>
</evidence>
<keyword evidence="16" id="KW-1185">Reference proteome</keyword>
<feature type="transmembrane region" description="Helical" evidence="13">
    <location>
        <begin position="270"/>
        <end position="289"/>
    </location>
</feature>
<dbReference type="PROSITE" id="PS50262">
    <property type="entry name" value="G_PROTEIN_RECEP_F1_2"/>
    <property type="match status" value="1"/>
</dbReference>
<dbReference type="InterPro" id="IPR017452">
    <property type="entry name" value="GPCR_Rhodpsn_7TM"/>
</dbReference>
<dbReference type="OMA" id="IWIVNVV"/>
<proteinExistence type="predicted"/>
<feature type="domain" description="G-protein coupled receptors family 1 profile" evidence="14">
    <location>
        <begin position="39"/>
        <end position="287"/>
    </location>
</feature>
<dbReference type="FunFam" id="1.20.1070.10:FF:000024">
    <property type="entry name" value="Olfactory receptor"/>
    <property type="match status" value="1"/>
</dbReference>
<keyword evidence="11" id="KW-0325">Glycoprotein</keyword>
<keyword evidence="7" id="KW-0297">G-protein coupled receptor</keyword>
<dbReference type="Pfam" id="PF13853">
    <property type="entry name" value="7tm_4"/>
    <property type="match status" value="1"/>
</dbReference>
<evidence type="ECO:0000256" key="13">
    <source>
        <dbReference type="SAM" id="Phobius"/>
    </source>
</evidence>
<dbReference type="GO" id="GO:0005549">
    <property type="term" value="F:odorant binding"/>
    <property type="evidence" value="ECO:0007669"/>
    <property type="project" value="TreeGrafter"/>
</dbReference>
<feature type="transmembrane region" description="Helical" evidence="13">
    <location>
        <begin position="23"/>
        <end position="49"/>
    </location>
</feature>
<organism evidence="15 16">
    <name type="scientific">Seriola dumerili</name>
    <name type="common">Greater amberjack</name>
    <name type="synonym">Caranx dumerili</name>
    <dbReference type="NCBI Taxonomy" id="41447"/>
    <lineage>
        <taxon>Eukaryota</taxon>
        <taxon>Metazoa</taxon>
        <taxon>Chordata</taxon>
        <taxon>Craniata</taxon>
        <taxon>Vertebrata</taxon>
        <taxon>Euteleostomi</taxon>
        <taxon>Actinopterygii</taxon>
        <taxon>Neopterygii</taxon>
        <taxon>Teleostei</taxon>
        <taxon>Neoteleostei</taxon>
        <taxon>Acanthomorphata</taxon>
        <taxon>Carangaria</taxon>
        <taxon>Carangiformes</taxon>
        <taxon>Carangidae</taxon>
        <taxon>Seriola</taxon>
    </lineage>
</organism>
<dbReference type="PROSITE" id="PS00237">
    <property type="entry name" value="G_PROTEIN_RECEP_F1_1"/>
    <property type="match status" value="1"/>
</dbReference>
<dbReference type="InterPro" id="IPR052921">
    <property type="entry name" value="GPCR1_Superfamily_Member"/>
</dbReference>
<reference evidence="15" key="2">
    <citation type="submission" date="2025-09" db="UniProtKB">
        <authorList>
            <consortium name="Ensembl"/>
        </authorList>
    </citation>
    <scope>IDENTIFICATION</scope>
</reference>
<dbReference type="GeneTree" id="ENSGT00950000183023"/>
<evidence type="ECO:0000256" key="10">
    <source>
        <dbReference type="ARBA" id="ARBA00023170"/>
    </source>
</evidence>
<comment type="subcellular location">
    <subcellularLocation>
        <location evidence="1">Cell membrane</location>
        <topology evidence="1">Multi-pass membrane protein</topology>
    </subcellularLocation>
</comment>
<keyword evidence="6 13" id="KW-1133">Transmembrane helix</keyword>
<evidence type="ECO:0000256" key="5">
    <source>
        <dbReference type="ARBA" id="ARBA00022725"/>
    </source>
</evidence>